<dbReference type="Pfam" id="PF00487">
    <property type="entry name" value="FA_desaturase"/>
    <property type="match status" value="1"/>
</dbReference>
<evidence type="ECO:0000256" key="1">
    <source>
        <dbReference type="ARBA" id="ARBA00004141"/>
    </source>
</evidence>
<reference evidence="13" key="1">
    <citation type="submission" date="2021-01" db="EMBL/GenBank/DDBJ databases">
        <authorList>
            <person name="Corre E."/>
            <person name="Pelletier E."/>
            <person name="Niang G."/>
            <person name="Scheremetjew M."/>
            <person name="Finn R."/>
            <person name="Kale V."/>
            <person name="Holt S."/>
            <person name="Cochrane G."/>
            <person name="Meng A."/>
            <person name="Brown T."/>
            <person name="Cohen L."/>
        </authorList>
    </citation>
    <scope>NUCLEOTIDE SEQUENCE</scope>
    <source>
        <strain evidence="13">CCMP644</strain>
    </source>
</reference>
<evidence type="ECO:0000256" key="4">
    <source>
        <dbReference type="ARBA" id="ARBA00022692"/>
    </source>
</evidence>
<evidence type="ECO:0000256" key="11">
    <source>
        <dbReference type="ARBA" id="ARBA00023160"/>
    </source>
</evidence>
<evidence type="ECO:0000256" key="10">
    <source>
        <dbReference type="ARBA" id="ARBA00023136"/>
    </source>
</evidence>
<evidence type="ECO:0000256" key="9">
    <source>
        <dbReference type="ARBA" id="ARBA00023098"/>
    </source>
</evidence>
<keyword evidence="8" id="KW-0408">Iron</keyword>
<dbReference type="GO" id="GO:0006633">
    <property type="term" value="P:fatty acid biosynthetic process"/>
    <property type="evidence" value="ECO:0007669"/>
    <property type="project" value="UniProtKB-KW"/>
</dbReference>
<sequence length="321" mass="37206">MEPITELALRFCRILFSTWTKHVVVAGALTVGMPKSPTMSRLMIGVGAASYVWRVFCSHAGGHRYFAHLSFRTSQWFELLMAVTVQCSASNENIVYWINFHEHHHKTCETEDDIHSPWHNGLLAVQTQDSSNRLVTTQEGIDRLFRRDLLQHRFLNDLIWLRNNQMTLKVLEHAAWALGGWDSFFWGCCVPNVLHFHAIRLTNSAAHMWGYKPYIAQFQPECKATNNWWVALFNGGEGWHNNHHAFMGSCRHGFMWWEFDWVYIILKGAARLGLVWDLKVVTEEVKAARFKNLSKRTVPITRLYRIEHPAARHVPGPAQLM</sequence>
<keyword evidence="10" id="KW-0472">Membrane</keyword>
<organism evidence="13">
    <name type="scientific">Hemiselmis andersenii</name>
    <name type="common">Cryptophyte alga</name>
    <dbReference type="NCBI Taxonomy" id="464988"/>
    <lineage>
        <taxon>Eukaryota</taxon>
        <taxon>Cryptophyceae</taxon>
        <taxon>Cryptomonadales</taxon>
        <taxon>Hemiselmidaceae</taxon>
        <taxon>Hemiselmis</taxon>
    </lineage>
</organism>
<dbReference type="GO" id="GO:0016717">
    <property type="term" value="F:oxidoreductase activity, acting on paired donors, with oxidation of a pair of donors resulting in the reduction of molecular oxygen to two molecules of water"/>
    <property type="evidence" value="ECO:0007669"/>
    <property type="project" value="InterPro"/>
</dbReference>
<evidence type="ECO:0000313" key="13">
    <source>
        <dbReference type="EMBL" id="CAD8977504.1"/>
    </source>
</evidence>
<keyword evidence="7" id="KW-0560">Oxidoreductase</keyword>
<evidence type="ECO:0000256" key="7">
    <source>
        <dbReference type="ARBA" id="ARBA00023002"/>
    </source>
</evidence>
<name>A0A7S1EK17_HEMAN</name>
<gene>
    <name evidence="13" type="ORF">HAND00432_LOCUS28512</name>
</gene>
<dbReference type="EMBL" id="HBFX01047433">
    <property type="protein sequence ID" value="CAD8977504.1"/>
    <property type="molecule type" value="Transcribed_RNA"/>
</dbReference>
<proteinExistence type="inferred from homology"/>
<keyword evidence="3" id="KW-0444">Lipid biosynthesis</keyword>
<comment type="subcellular location">
    <subcellularLocation>
        <location evidence="1">Membrane</location>
        <topology evidence="1">Multi-pass membrane protein</topology>
    </subcellularLocation>
</comment>
<keyword evidence="6" id="KW-1133">Transmembrane helix</keyword>
<feature type="domain" description="Fatty acid desaturase" evidence="12">
    <location>
        <begin position="47"/>
        <end position="248"/>
    </location>
</feature>
<evidence type="ECO:0000256" key="5">
    <source>
        <dbReference type="ARBA" id="ARBA00022832"/>
    </source>
</evidence>
<keyword evidence="11" id="KW-0275">Fatty acid biosynthesis</keyword>
<evidence type="ECO:0000256" key="2">
    <source>
        <dbReference type="ARBA" id="ARBA00009295"/>
    </source>
</evidence>
<dbReference type="AlphaFoldDB" id="A0A7S1EK17"/>
<dbReference type="PANTHER" id="PTHR11351">
    <property type="entry name" value="ACYL-COA DESATURASE"/>
    <property type="match status" value="1"/>
</dbReference>
<dbReference type="CDD" id="cd03505">
    <property type="entry name" value="Delta9-FADS-like"/>
    <property type="match status" value="1"/>
</dbReference>
<keyword evidence="4" id="KW-0812">Transmembrane</keyword>
<dbReference type="GO" id="GO:0016020">
    <property type="term" value="C:membrane"/>
    <property type="evidence" value="ECO:0007669"/>
    <property type="project" value="UniProtKB-SubCell"/>
</dbReference>
<keyword evidence="9" id="KW-0443">Lipid metabolism</keyword>
<keyword evidence="5" id="KW-0276">Fatty acid metabolism</keyword>
<accession>A0A7S1EK17</accession>
<evidence type="ECO:0000256" key="6">
    <source>
        <dbReference type="ARBA" id="ARBA00022989"/>
    </source>
</evidence>
<evidence type="ECO:0000259" key="12">
    <source>
        <dbReference type="Pfam" id="PF00487"/>
    </source>
</evidence>
<protein>
    <recommendedName>
        <fullName evidence="12">Fatty acid desaturase domain-containing protein</fullName>
    </recommendedName>
</protein>
<evidence type="ECO:0000256" key="3">
    <source>
        <dbReference type="ARBA" id="ARBA00022516"/>
    </source>
</evidence>
<evidence type="ECO:0000256" key="8">
    <source>
        <dbReference type="ARBA" id="ARBA00023004"/>
    </source>
</evidence>
<comment type="similarity">
    <text evidence="2">Belongs to the fatty acid desaturase type 1 family.</text>
</comment>
<dbReference type="InterPro" id="IPR015876">
    <property type="entry name" value="Acyl-CoA_DS"/>
</dbReference>
<dbReference type="InterPro" id="IPR005804">
    <property type="entry name" value="FA_desaturase_dom"/>
</dbReference>
<dbReference type="PANTHER" id="PTHR11351:SF31">
    <property type="entry name" value="DESATURASE 1, ISOFORM A-RELATED"/>
    <property type="match status" value="1"/>
</dbReference>